<dbReference type="AlphaFoldDB" id="A0A7V5U0Y6"/>
<sequence>MTNPLKLRRGGLWLRTLSLALVLGLSACATTDTNPASHRDIQQQYQNNTGPKQGQRATYSENELVAAVSTHLGVTAESAGTLVERLFRKQGRPVGYITGQEGGGAFVAGLRYGNGTLWMKDGRSAKVYWRGPSIGWDWGGNASKVFILVYNLNDPEMICRRFPGVNGSAYLVAGMGVNYQRADGITLVPVRTGVGARLGANVGYVAFKRKKGIWPF</sequence>
<dbReference type="Pfam" id="PF06577">
    <property type="entry name" value="EipA"/>
    <property type="match status" value="1"/>
</dbReference>
<name>A0A7V5U0Y6_9PROT</name>
<keyword evidence="1" id="KW-0732">Signal</keyword>
<evidence type="ECO:0000313" key="2">
    <source>
        <dbReference type="EMBL" id="HHI88510.1"/>
    </source>
</evidence>
<feature type="chain" id="PRO_5030974736" evidence="1">
    <location>
        <begin position="30"/>
        <end position="216"/>
    </location>
</feature>
<dbReference type="EMBL" id="DROP01000071">
    <property type="protein sequence ID" value="HHI88510.1"/>
    <property type="molecule type" value="Genomic_DNA"/>
</dbReference>
<evidence type="ECO:0000256" key="1">
    <source>
        <dbReference type="SAM" id="SignalP"/>
    </source>
</evidence>
<dbReference type="InterPro" id="IPR008325">
    <property type="entry name" value="EipA-like"/>
</dbReference>
<accession>A0A7V5U0Y6</accession>
<comment type="caution">
    <text evidence="2">The sequence shown here is derived from an EMBL/GenBank/DDBJ whole genome shotgun (WGS) entry which is preliminary data.</text>
</comment>
<feature type="signal peptide" evidence="1">
    <location>
        <begin position="1"/>
        <end position="29"/>
    </location>
</feature>
<dbReference type="Proteomes" id="UP000885806">
    <property type="component" value="Unassembled WGS sequence"/>
</dbReference>
<dbReference type="PROSITE" id="PS51257">
    <property type="entry name" value="PROKAR_LIPOPROTEIN"/>
    <property type="match status" value="1"/>
</dbReference>
<organism evidence="2">
    <name type="scientific">Hellea balneolensis</name>
    <dbReference type="NCBI Taxonomy" id="287478"/>
    <lineage>
        <taxon>Bacteria</taxon>
        <taxon>Pseudomonadati</taxon>
        <taxon>Pseudomonadota</taxon>
        <taxon>Alphaproteobacteria</taxon>
        <taxon>Maricaulales</taxon>
        <taxon>Robiginitomaculaceae</taxon>
        <taxon>Hellea</taxon>
    </lineage>
</organism>
<protein>
    <submittedName>
        <fullName evidence="2">DUF1134 domain-containing protein</fullName>
    </submittedName>
</protein>
<proteinExistence type="predicted"/>
<gene>
    <name evidence="2" type="ORF">ENK01_01035</name>
</gene>
<reference evidence="2" key="1">
    <citation type="journal article" date="2020" name="mSystems">
        <title>Genome- and Community-Level Interaction Insights into Carbon Utilization and Element Cycling Functions of Hydrothermarchaeota in Hydrothermal Sediment.</title>
        <authorList>
            <person name="Zhou Z."/>
            <person name="Liu Y."/>
            <person name="Xu W."/>
            <person name="Pan J."/>
            <person name="Luo Z.H."/>
            <person name="Li M."/>
        </authorList>
    </citation>
    <scope>NUCLEOTIDE SEQUENCE [LARGE SCALE GENOMIC DNA]</scope>
    <source>
        <strain evidence="2">HyVt-538</strain>
    </source>
</reference>